<dbReference type="RefSeq" id="WP_238747868.1">
    <property type="nucleotide sequence ID" value="NZ_JAKOOW010000026.1"/>
</dbReference>
<evidence type="ECO:0000256" key="7">
    <source>
        <dbReference type="ARBA" id="ARBA00023237"/>
    </source>
</evidence>
<evidence type="ECO:0000256" key="1">
    <source>
        <dbReference type="ARBA" id="ARBA00004571"/>
    </source>
</evidence>
<evidence type="ECO:0000313" key="11">
    <source>
        <dbReference type="Proteomes" id="UP001298424"/>
    </source>
</evidence>
<evidence type="ECO:0000259" key="9">
    <source>
        <dbReference type="Pfam" id="PF00593"/>
    </source>
</evidence>
<evidence type="ECO:0000256" key="2">
    <source>
        <dbReference type="ARBA" id="ARBA00022448"/>
    </source>
</evidence>
<keyword evidence="6 8" id="KW-0472">Membrane</keyword>
<dbReference type="PROSITE" id="PS52016">
    <property type="entry name" value="TONB_DEPENDENT_REC_3"/>
    <property type="match status" value="1"/>
</dbReference>
<protein>
    <submittedName>
        <fullName evidence="10">TonB-dependent receptor</fullName>
    </submittedName>
</protein>
<evidence type="ECO:0000256" key="5">
    <source>
        <dbReference type="ARBA" id="ARBA00023077"/>
    </source>
</evidence>
<evidence type="ECO:0000256" key="6">
    <source>
        <dbReference type="ARBA" id="ARBA00023136"/>
    </source>
</evidence>
<evidence type="ECO:0000256" key="8">
    <source>
        <dbReference type="PROSITE-ProRule" id="PRU01360"/>
    </source>
</evidence>
<dbReference type="PANTHER" id="PTHR32552">
    <property type="entry name" value="FERRICHROME IRON RECEPTOR-RELATED"/>
    <property type="match status" value="1"/>
</dbReference>
<comment type="similarity">
    <text evidence="8">Belongs to the TonB-dependent receptor family.</text>
</comment>
<dbReference type="Gene3D" id="2.40.170.20">
    <property type="entry name" value="TonB-dependent receptor, beta-barrel domain"/>
    <property type="match status" value="1"/>
</dbReference>
<keyword evidence="5" id="KW-0798">TonB box</keyword>
<proteinExistence type="inferred from homology"/>
<feature type="domain" description="TonB-dependent receptor-like beta-barrel" evidence="9">
    <location>
        <begin position="16"/>
        <end position="169"/>
    </location>
</feature>
<dbReference type="Pfam" id="PF00593">
    <property type="entry name" value="TonB_dep_Rec_b-barrel"/>
    <property type="match status" value="1"/>
</dbReference>
<keyword evidence="4 8" id="KW-0812">Transmembrane</keyword>
<name>A0ABS9NNS1_9NEIS</name>
<dbReference type="InterPro" id="IPR039426">
    <property type="entry name" value="TonB-dep_rcpt-like"/>
</dbReference>
<evidence type="ECO:0000256" key="4">
    <source>
        <dbReference type="ARBA" id="ARBA00022692"/>
    </source>
</evidence>
<keyword evidence="11" id="KW-1185">Reference proteome</keyword>
<sequence>MWLPEKHGLFGRLPDWFGSRLNAAASLFQTRKSKLPVKAGQHASGKEYYRAADHARTNGWELSLNGRINERRLLNASYTRAKTKDSDGKQLAVYYPEHLVKFFTSYDINDRLTVGGNLNWQSFITDDRPEVTEPAARAALAQRAYATVDLMASYQIGKNLRLRLNADNIFNKKYKTMPDIHVYGTPRSFTASVRYTF</sequence>
<reference evidence="10 11" key="1">
    <citation type="submission" date="2022-02" db="EMBL/GenBank/DDBJ databases">
        <title>Genome sequence data of Kingella unionensis sp. nov. strain CICC 24913 (CCUG 75125).</title>
        <authorList>
            <person name="Xiao M."/>
        </authorList>
    </citation>
    <scope>NUCLEOTIDE SEQUENCE [LARGE SCALE GENOMIC DNA]</scope>
    <source>
        <strain evidence="10 11">CICC 24913</strain>
    </source>
</reference>
<dbReference type="InterPro" id="IPR000531">
    <property type="entry name" value="Beta-barrel_TonB"/>
</dbReference>
<dbReference type="EMBL" id="JAKOOW010000026">
    <property type="protein sequence ID" value="MCG6504429.1"/>
    <property type="molecule type" value="Genomic_DNA"/>
</dbReference>
<dbReference type="SUPFAM" id="SSF56935">
    <property type="entry name" value="Porins"/>
    <property type="match status" value="1"/>
</dbReference>
<keyword evidence="3 8" id="KW-1134">Transmembrane beta strand</keyword>
<keyword evidence="7 8" id="KW-0998">Cell outer membrane</keyword>
<comment type="subcellular location">
    <subcellularLocation>
        <location evidence="1 8">Cell outer membrane</location>
        <topology evidence="1 8">Multi-pass membrane protein</topology>
    </subcellularLocation>
</comment>
<evidence type="ECO:0000313" key="10">
    <source>
        <dbReference type="EMBL" id="MCG6504429.1"/>
    </source>
</evidence>
<dbReference type="Proteomes" id="UP001298424">
    <property type="component" value="Unassembled WGS sequence"/>
</dbReference>
<comment type="caution">
    <text evidence="10">The sequence shown here is derived from an EMBL/GenBank/DDBJ whole genome shotgun (WGS) entry which is preliminary data.</text>
</comment>
<keyword evidence="2 8" id="KW-0813">Transport</keyword>
<keyword evidence="10" id="KW-0675">Receptor</keyword>
<accession>A0ABS9NNS1</accession>
<gene>
    <name evidence="10" type="ORF">MB824_07960</name>
</gene>
<dbReference type="InterPro" id="IPR036942">
    <property type="entry name" value="Beta-barrel_TonB_sf"/>
</dbReference>
<dbReference type="PANTHER" id="PTHR32552:SF74">
    <property type="entry name" value="HYDROXAMATE SIDEROPHORE RECEPTOR FHUE"/>
    <property type="match status" value="1"/>
</dbReference>
<organism evidence="10 11">
    <name type="scientific">Kingella pumchi</name>
    <dbReference type="NCBI Taxonomy" id="2779506"/>
    <lineage>
        <taxon>Bacteria</taxon>
        <taxon>Pseudomonadati</taxon>
        <taxon>Pseudomonadota</taxon>
        <taxon>Betaproteobacteria</taxon>
        <taxon>Neisseriales</taxon>
        <taxon>Neisseriaceae</taxon>
        <taxon>Kingella</taxon>
    </lineage>
</organism>
<evidence type="ECO:0000256" key="3">
    <source>
        <dbReference type="ARBA" id="ARBA00022452"/>
    </source>
</evidence>